<evidence type="ECO:0000256" key="1">
    <source>
        <dbReference type="ARBA" id="ARBA00001957"/>
    </source>
</evidence>
<dbReference type="InterPro" id="IPR020806">
    <property type="entry name" value="PKS_PP-bd"/>
</dbReference>
<dbReference type="Pfam" id="PF00550">
    <property type="entry name" value="PP-binding"/>
    <property type="match status" value="1"/>
</dbReference>
<dbReference type="SUPFAM" id="SSF47336">
    <property type="entry name" value="ACP-like"/>
    <property type="match status" value="1"/>
</dbReference>
<proteinExistence type="predicted"/>
<dbReference type="GO" id="GO:0044550">
    <property type="term" value="P:secondary metabolite biosynthetic process"/>
    <property type="evidence" value="ECO:0007669"/>
    <property type="project" value="TreeGrafter"/>
</dbReference>
<dbReference type="InterPro" id="IPR010071">
    <property type="entry name" value="AA_adenyl_dom"/>
</dbReference>
<dbReference type="CDD" id="cd05930">
    <property type="entry name" value="A_NRPS"/>
    <property type="match status" value="1"/>
</dbReference>
<keyword evidence="2" id="KW-0596">Phosphopantetheine</keyword>
<dbReference type="InterPro" id="IPR029058">
    <property type="entry name" value="AB_hydrolase_fold"/>
</dbReference>
<dbReference type="Gene3D" id="3.30.559.30">
    <property type="entry name" value="Nonribosomal peptide synthetase, condensation domain"/>
    <property type="match status" value="1"/>
</dbReference>
<dbReference type="Pfam" id="PF00501">
    <property type="entry name" value="AMP-binding"/>
    <property type="match status" value="1"/>
</dbReference>
<dbReference type="InterPro" id="IPR025110">
    <property type="entry name" value="AMP-bd_C"/>
</dbReference>
<dbReference type="PANTHER" id="PTHR45527">
    <property type="entry name" value="NONRIBOSOMAL PEPTIDE SYNTHETASE"/>
    <property type="match status" value="1"/>
</dbReference>
<sequence>MPEKEPCPLSAAQQEVCFAIAKAEHNLNYHLCDVLEFKGQLNRDLLIQAINTVCREVDTTHTQFEIDPASGQYVQYVVPCQTHAYVQYVDLSTELDPEPAYQLLLDNLLGRDMDLAHAPLIRYCLVKIANDQHRLIEMGTHLILDGYSHGILFRLLAEHYGQLLRNETPAPLVLEPLKRVHEVEQAYRESPSYIKDQAYWRDYCLALPEVTQLVPGNVPLTKLNRLRKRYTGENLDRLRTLASVNYPELRLSSILIAVCAAYLHKMTGQDELVVGMPVAARKAKALRNILSMVANILPLHISFSADSTIISVATAIQRQLRHHLLHQNYRSESMIRDLYAERGHKPLFNTLINVIAYDQSAHFDGCEMSVDNVACGPVEHLSFNIFDRNSDGHLDFGFDANADLYPMDGLALSYQRLISLLEQFVDAPESRVADFDLLLPGERERVYPLPPRPDALPLFPETFAKTVRSYANEIALVQDKRQVSYAELDEASNRLAAHLRERGIRPGDDVAVIVARSVEWVVTMVALFKLGACYIPIVPELPEGRISYILDDAKPAAVIVVSDSPLNADVDPTIMLHLTAESLAALPPATHPLDRFDPSTLAYLIYTSGSTGKPKGVEVTHRNLVSIAGSAMAAAAFQPGVRVLQFIAAGFDMSVLEIFMTLLSGATLVIADKVSATPGRALASLIKCKNIHALVMTPSLLAYHQTEDFPQGMTLLLGGESCTLALLARFSHCRLLNVYGPTETSFATSINAHYGAADLSIGDPTANTRLYVVDRNQRLLPPGAWGELYIAGPGVARGYRNRPDLTAEGFVPDLLDPERRMYRAGDRVFFDHRGLIHYQGRKDNQVKLRGLRIELDEIKNALLSCQGVEDAVAMLKELAYGPAIVAYVANSQLELDSETLKLAVGRQLPQYMVPSVIMVVESFPLTPNGKLAVRALPAPIMQDKVELSPPRTPEEESLCRLFATILECDRVYANQNFFTLGGHSLLGLQLINLIRDEFGVQLGITDFLSSPTPRQLAQRLRIAGCAADPFDPILPLRTTGDRPPLFCFHPGGGIGWAFAGLLPYLPDDQPVYALQSPILQDPSRVIHSIDEMAVDYLRRIRTIQAHGPYQLAGWSVGGNVALRAANLLQAAGEEVSFLTMFDSYPLQHGRASLRLDDETIITRMTRAISGAARGGMKGLKSAMEEAIGDRSIHETFLTRLIGDATLMLDLLEKCRYQPFHGDLLFIRASTDILRSEEQQPELWRPYVTGKLIQYDVEATHECLLQRQYLQQFGRQFADELLKRQNCTA</sequence>
<comment type="cofactor">
    <cofactor evidence="1">
        <name>pantetheine 4'-phosphate</name>
        <dbReference type="ChEBI" id="CHEBI:47942"/>
    </cofactor>
</comment>
<dbReference type="Pfam" id="PF13193">
    <property type="entry name" value="AMP-binding_C"/>
    <property type="match status" value="1"/>
</dbReference>
<dbReference type="Pfam" id="PF00975">
    <property type="entry name" value="Thioesterase"/>
    <property type="match status" value="1"/>
</dbReference>
<dbReference type="FunFam" id="3.40.50.980:FF:000001">
    <property type="entry name" value="Non-ribosomal peptide synthetase"/>
    <property type="match status" value="1"/>
</dbReference>
<dbReference type="InterPro" id="IPR000873">
    <property type="entry name" value="AMP-dep_synth/lig_dom"/>
</dbReference>
<dbReference type="InterPro" id="IPR036736">
    <property type="entry name" value="ACP-like_sf"/>
</dbReference>
<dbReference type="Proteomes" id="UP000187280">
    <property type="component" value="Unassembled WGS sequence"/>
</dbReference>
<dbReference type="STRING" id="71657.SAMN02982996_00974"/>
<dbReference type="Gene3D" id="3.30.300.30">
    <property type="match status" value="1"/>
</dbReference>
<dbReference type="SUPFAM" id="SSF56801">
    <property type="entry name" value="Acetyl-CoA synthetase-like"/>
    <property type="match status" value="1"/>
</dbReference>
<organism evidence="5 6">
    <name type="scientific">Lonsdalea quercina</name>
    <dbReference type="NCBI Taxonomy" id="71657"/>
    <lineage>
        <taxon>Bacteria</taxon>
        <taxon>Pseudomonadati</taxon>
        <taxon>Pseudomonadota</taxon>
        <taxon>Gammaproteobacteria</taxon>
        <taxon>Enterobacterales</taxon>
        <taxon>Pectobacteriaceae</taxon>
        <taxon>Lonsdalea</taxon>
    </lineage>
</organism>
<dbReference type="SUPFAM" id="SSF52777">
    <property type="entry name" value="CoA-dependent acyltransferases"/>
    <property type="match status" value="2"/>
</dbReference>
<evidence type="ECO:0000256" key="2">
    <source>
        <dbReference type="ARBA" id="ARBA00022450"/>
    </source>
</evidence>
<dbReference type="InterPro" id="IPR001242">
    <property type="entry name" value="Condensation_dom"/>
</dbReference>
<dbReference type="PROSITE" id="PS00455">
    <property type="entry name" value="AMP_BINDING"/>
    <property type="match status" value="1"/>
</dbReference>
<dbReference type="SUPFAM" id="SSF53474">
    <property type="entry name" value="alpha/beta-Hydrolases"/>
    <property type="match status" value="1"/>
</dbReference>
<evidence type="ECO:0000256" key="3">
    <source>
        <dbReference type="ARBA" id="ARBA00022553"/>
    </source>
</evidence>
<keyword evidence="3" id="KW-0597">Phosphoprotein</keyword>
<dbReference type="InterPro" id="IPR042099">
    <property type="entry name" value="ANL_N_sf"/>
</dbReference>
<dbReference type="RefSeq" id="WP_074728016.1">
    <property type="nucleotide sequence ID" value="NZ_FNQS01000002.1"/>
</dbReference>
<dbReference type="GO" id="GO:0031177">
    <property type="term" value="F:phosphopantetheine binding"/>
    <property type="evidence" value="ECO:0007669"/>
    <property type="project" value="InterPro"/>
</dbReference>
<dbReference type="PANTHER" id="PTHR45527:SF1">
    <property type="entry name" value="FATTY ACID SYNTHASE"/>
    <property type="match status" value="1"/>
</dbReference>
<dbReference type="InterPro" id="IPR020845">
    <property type="entry name" value="AMP-binding_CS"/>
</dbReference>
<keyword evidence="6" id="KW-1185">Reference proteome</keyword>
<gene>
    <name evidence="5" type="ORF">SAMN02982996_00974</name>
</gene>
<dbReference type="PROSITE" id="PS00012">
    <property type="entry name" value="PHOSPHOPANTETHEINE"/>
    <property type="match status" value="1"/>
</dbReference>
<dbReference type="Pfam" id="PF00668">
    <property type="entry name" value="Condensation"/>
    <property type="match status" value="1"/>
</dbReference>
<dbReference type="InterPro" id="IPR001031">
    <property type="entry name" value="Thioesterase"/>
</dbReference>
<dbReference type="InterPro" id="IPR045851">
    <property type="entry name" value="AMP-bd_C_sf"/>
</dbReference>
<accession>A0A1H3YH20</accession>
<dbReference type="GeneID" id="97763888"/>
<dbReference type="GO" id="GO:0003824">
    <property type="term" value="F:catalytic activity"/>
    <property type="evidence" value="ECO:0007669"/>
    <property type="project" value="InterPro"/>
</dbReference>
<dbReference type="NCBIfam" id="TIGR01733">
    <property type="entry name" value="AA-adenyl-dom"/>
    <property type="match status" value="1"/>
</dbReference>
<dbReference type="GO" id="GO:0005737">
    <property type="term" value="C:cytoplasm"/>
    <property type="evidence" value="ECO:0007669"/>
    <property type="project" value="TreeGrafter"/>
</dbReference>
<dbReference type="EMBL" id="FNQS01000002">
    <property type="protein sequence ID" value="SEA10178.1"/>
    <property type="molecule type" value="Genomic_DNA"/>
</dbReference>
<dbReference type="Gene3D" id="3.30.559.10">
    <property type="entry name" value="Chloramphenicol acetyltransferase-like domain"/>
    <property type="match status" value="1"/>
</dbReference>
<dbReference type="Gene3D" id="3.40.50.12780">
    <property type="entry name" value="N-terminal domain of ligase-like"/>
    <property type="match status" value="1"/>
</dbReference>
<dbReference type="InterPro" id="IPR023213">
    <property type="entry name" value="CAT-like_dom_sf"/>
</dbReference>
<dbReference type="SMART" id="SM00823">
    <property type="entry name" value="PKS_PP"/>
    <property type="match status" value="1"/>
</dbReference>
<name>A0A1H3YH20_9GAMM</name>
<dbReference type="PROSITE" id="PS50075">
    <property type="entry name" value="CARRIER"/>
    <property type="match status" value="1"/>
</dbReference>
<dbReference type="InterPro" id="IPR006162">
    <property type="entry name" value="Ppantetheine_attach_site"/>
</dbReference>
<evidence type="ECO:0000313" key="6">
    <source>
        <dbReference type="Proteomes" id="UP000187280"/>
    </source>
</evidence>
<dbReference type="InterPro" id="IPR009081">
    <property type="entry name" value="PP-bd_ACP"/>
</dbReference>
<dbReference type="Gene3D" id="3.40.50.1820">
    <property type="entry name" value="alpha/beta hydrolase"/>
    <property type="match status" value="1"/>
</dbReference>
<evidence type="ECO:0000313" key="5">
    <source>
        <dbReference type="EMBL" id="SEA10178.1"/>
    </source>
</evidence>
<dbReference type="eggNOG" id="COG1020">
    <property type="taxonomic scope" value="Bacteria"/>
</dbReference>
<evidence type="ECO:0000259" key="4">
    <source>
        <dbReference type="PROSITE" id="PS50075"/>
    </source>
</evidence>
<feature type="domain" description="Carrier" evidence="4">
    <location>
        <begin position="949"/>
        <end position="1024"/>
    </location>
</feature>
<protein>
    <submittedName>
        <fullName evidence="5">Enterobactin synthetase component F</fullName>
    </submittedName>
</protein>
<dbReference type="GO" id="GO:0043041">
    <property type="term" value="P:amino acid activation for nonribosomal peptide biosynthetic process"/>
    <property type="evidence" value="ECO:0007669"/>
    <property type="project" value="TreeGrafter"/>
</dbReference>
<reference evidence="5 6" key="1">
    <citation type="submission" date="2016-10" db="EMBL/GenBank/DDBJ databases">
        <authorList>
            <person name="de Groot N.N."/>
        </authorList>
    </citation>
    <scope>NUCLEOTIDE SEQUENCE [LARGE SCALE GENOMIC DNA]</scope>
    <source>
        <strain evidence="5 6">ATCC 29281</strain>
    </source>
</reference>